<keyword evidence="2" id="KW-0285">Flavoprotein</keyword>
<gene>
    <name evidence="7" type="ORF">OG699_06695</name>
</gene>
<dbReference type="SUPFAM" id="SSF51905">
    <property type="entry name" value="FAD/NAD(P)-binding domain"/>
    <property type="match status" value="1"/>
</dbReference>
<dbReference type="SUPFAM" id="SSF54373">
    <property type="entry name" value="FAD-linked reductases, C-terminal domain"/>
    <property type="match status" value="1"/>
</dbReference>
<keyword evidence="4" id="KW-0560">Oxidoreductase</keyword>
<sequence>MAGRRPYVAVVGGGIGGLAAAIGLRQRGIEVVVHEQSTEVAHQGAGIAVGANGHRVFRELGVAESLKGSAVEPLRADFRQWNTGRCMVSHPLAGAYEERFEAPFWTVERAAVQQALLARLGMEHVRLGARCTEVETTDHGAVIRFADGTESEADAVIGADGIHSVVRHSVFGPEAAVFSGTSGYRALIPMERLRHVPQLAEPVLWLWLGPGRHFIAYPVAGGSALNFLAVVPDHDWTVESWSTEGDTAELLAAFAGWHPFVTDILAACERPGRWALYDREPQRTWSSGPVTLLGDAAHAMLPHHGQGANQSLEDAVVLAHVLGGADADGVAAALRTYEQLRRPRTRLLQAGSRKNADCFQLPDGPEAQARNIRLASLPDDVAWIHGHDALGQLRSPSAPAPV</sequence>
<dbReference type="PRINTS" id="PR00420">
    <property type="entry name" value="RNGMNOXGNASE"/>
</dbReference>
<evidence type="ECO:0000256" key="5">
    <source>
        <dbReference type="ARBA" id="ARBA00023033"/>
    </source>
</evidence>
<name>A0AAU3HRT4_9ACTN</name>
<organism evidence="7">
    <name type="scientific">Streptomyces sp. NBC_01393</name>
    <dbReference type="NCBI Taxonomy" id="2903851"/>
    <lineage>
        <taxon>Bacteria</taxon>
        <taxon>Bacillati</taxon>
        <taxon>Actinomycetota</taxon>
        <taxon>Actinomycetes</taxon>
        <taxon>Kitasatosporales</taxon>
        <taxon>Streptomycetaceae</taxon>
        <taxon>Streptomyces</taxon>
    </lineage>
</organism>
<dbReference type="GO" id="GO:0071949">
    <property type="term" value="F:FAD binding"/>
    <property type="evidence" value="ECO:0007669"/>
    <property type="project" value="InterPro"/>
</dbReference>
<comment type="cofactor">
    <cofactor evidence="1">
        <name>FAD</name>
        <dbReference type="ChEBI" id="CHEBI:57692"/>
    </cofactor>
</comment>
<protein>
    <submittedName>
        <fullName evidence="7">FAD-dependent monooxygenase</fullName>
    </submittedName>
</protein>
<accession>A0AAU3HRT4</accession>
<dbReference type="PANTHER" id="PTHR13789:SF318">
    <property type="entry name" value="GERANYLGERANYL DIPHOSPHATE REDUCTASE"/>
    <property type="match status" value="1"/>
</dbReference>
<dbReference type="EMBL" id="CP109546">
    <property type="protein sequence ID" value="WTZ07711.1"/>
    <property type="molecule type" value="Genomic_DNA"/>
</dbReference>
<evidence type="ECO:0000256" key="3">
    <source>
        <dbReference type="ARBA" id="ARBA00022827"/>
    </source>
</evidence>
<evidence type="ECO:0000256" key="4">
    <source>
        <dbReference type="ARBA" id="ARBA00023002"/>
    </source>
</evidence>
<reference evidence="7" key="1">
    <citation type="submission" date="2022-10" db="EMBL/GenBank/DDBJ databases">
        <title>The complete genomes of actinobacterial strains from the NBC collection.</title>
        <authorList>
            <person name="Joergensen T.S."/>
            <person name="Alvarez Arevalo M."/>
            <person name="Sterndorff E.B."/>
            <person name="Faurdal D."/>
            <person name="Vuksanovic O."/>
            <person name="Mourched A.-S."/>
            <person name="Charusanti P."/>
            <person name="Shaw S."/>
            <person name="Blin K."/>
            <person name="Weber T."/>
        </authorList>
    </citation>
    <scope>NUCLEOTIDE SEQUENCE</scope>
    <source>
        <strain evidence="7">NBC_01393</strain>
    </source>
</reference>
<dbReference type="Pfam" id="PF01494">
    <property type="entry name" value="FAD_binding_3"/>
    <property type="match status" value="1"/>
</dbReference>
<dbReference type="GO" id="GO:0004497">
    <property type="term" value="F:monooxygenase activity"/>
    <property type="evidence" value="ECO:0007669"/>
    <property type="project" value="UniProtKB-KW"/>
</dbReference>
<dbReference type="AlphaFoldDB" id="A0AAU3HRT4"/>
<dbReference type="PANTHER" id="PTHR13789">
    <property type="entry name" value="MONOOXYGENASE"/>
    <property type="match status" value="1"/>
</dbReference>
<keyword evidence="5 7" id="KW-0503">Monooxygenase</keyword>
<keyword evidence="3" id="KW-0274">FAD</keyword>
<proteinExistence type="predicted"/>
<evidence type="ECO:0000256" key="2">
    <source>
        <dbReference type="ARBA" id="ARBA00022630"/>
    </source>
</evidence>
<dbReference type="Gene3D" id="3.50.50.60">
    <property type="entry name" value="FAD/NAD(P)-binding domain"/>
    <property type="match status" value="1"/>
</dbReference>
<dbReference type="InterPro" id="IPR002938">
    <property type="entry name" value="FAD-bd"/>
</dbReference>
<dbReference type="InterPro" id="IPR036188">
    <property type="entry name" value="FAD/NAD-bd_sf"/>
</dbReference>
<dbReference type="InterPro" id="IPR050493">
    <property type="entry name" value="FAD-dep_Monooxygenase_BioMet"/>
</dbReference>
<evidence type="ECO:0000256" key="1">
    <source>
        <dbReference type="ARBA" id="ARBA00001974"/>
    </source>
</evidence>
<feature type="domain" description="FAD-binding" evidence="6">
    <location>
        <begin position="8"/>
        <end position="346"/>
    </location>
</feature>
<evidence type="ECO:0000259" key="6">
    <source>
        <dbReference type="Pfam" id="PF01494"/>
    </source>
</evidence>
<evidence type="ECO:0000313" key="7">
    <source>
        <dbReference type="EMBL" id="WTZ07711.1"/>
    </source>
</evidence>